<dbReference type="PANTHER" id="PTHR42709">
    <property type="entry name" value="ALKALINE PHOSPHATASE LIKE PROTEIN"/>
    <property type="match status" value="1"/>
</dbReference>
<keyword evidence="3" id="KW-1003">Cell membrane</keyword>
<sequence length="259" mass="28781">MSQPSEPGSGSHEEPTAAEQAAADAEKNPPTKEWWDDPNLPWQGKPSKQDKQCWAAIALLGLYGIILLPLRPILLGLDSYVLAFVTGSNIAMADIGAKLATGDEPWWWVALLAAALTSVKFDWIFWWAGKLWGHDIIRVMSGRSKWAARTGAAAERLARKYGAPAIFLSWFIPFLPGAIVAAFVGDVGMKLRKYMLIDFIGALCYRAVWMYLGFNIGEPAKDLVKVIAKYANWFAVAMLIFIFVSTFLRTRRQQREAAS</sequence>
<dbReference type="RefSeq" id="WP_129625621.1">
    <property type="nucleotide sequence ID" value="NZ_BAABCI010000022.1"/>
</dbReference>
<evidence type="ECO:0000313" key="11">
    <source>
        <dbReference type="Proteomes" id="UP000320806"/>
    </source>
</evidence>
<feature type="transmembrane region" description="Helical" evidence="8">
    <location>
        <begin position="106"/>
        <end position="128"/>
    </location>
</feature>
<evidence type="ECO:0000256" key="1">
    <source>
        <dbReference type="ARBA" id="ARBA00004651"/>
    </source>
</evidence>
<gene>
    <name evidence="10" type="ORF">FB459_2770</name>
</gene>
<protein>
    <submittedName>
        <fullName evidence="10">Membrane protein DedA with SNARE-associated domain</fullName>
    </submittedName>
</protein>
<feature type="domain" description="VTT" evidence="9">
    <location>
        <begin position="107"/>
        <end position="213"/>
    </location>
</feature>
<dbReference type="GO" id="GO:0005886">
    <property type="term" value="C:plasma membrane"/>
    <property type="evidence" value="ECO:0007669"/>
    <property type="project" value="UniProtKB-SubCell"/>
</dbReference>
<keyword evidence="6 8" id="KW-0472">Membrane</keyword>
<feature type="transmembrane region" description="Helical" evidence="8">
    <location>
        <begin position="165"/>
        <end position="184"/>
    </location>
</feature>
<keyword evidence="4 8" id="KW-0812">Transmembrane</keyword>
<keyword evidence="11" id="KW-1185">Reference proteome</keyword>
<evidence type="ECO:0000313" key="10">
    <source>
        <dbReference type="EMBL" id="TQJ15233.1"/>
    </source>
</evidence>
<evidence type="ECO:0000256" key="6">
    <source>
        <dbReference type="ARBA" id="ARBA00023136"/>
    </source>
</evidence>
<dbReference type="AlphaFoldDB" id="A0A542EIT5"/>
<feature type="transmembrane region" description="Helical" evidence="8">
    <location>
        <begin position="196"/>
        <end position="214"/>
    </location>
</feature>
<dbReference type="InterPro" id="IPR051311">
    <property type="entry name" value="DedA_domain"/>
</dbReference>
<evidence type="ECO:0000256" key="4">
    <source>
        <dbReference type="ARBA" id="ARBA00022692"/>
    </source>
</evidence>
<comment type="similarity">
    <text evidence="2">Belongs to the DedA family.</text>
</comment>
<reference evidence="10 11" key="1">
    <citation type="submission" date="2019-06" db="EMBL/GenBank/DDBJ databases">
        <title>Sequencing the genomes of 1000 actinobacteria strains.</title>
        <authorList>
            <person name="Klenk H.-P."/>
        </authorList>
    </citation>
    <scope>NUCLEOTIDE SEQUENCE [LARGE SCALE GENOMIC DNA]</scope>
    <source>
        <strain evidence="10 11">DSM 19828</strain>
    </source>
</reference>
<organism evidence="10 11">
    <name type="scientific">Yimella lutea</name>
    <dbReference type="NCBI Taxonomy" id="587872"/>
    <lineage>
        <taxon>Bacteria</taxon>
        <taxon>Bacillati</taxon>
        <taxon>Actinomycetota</taxon>
        <taxon>Actinomycetes</taxon>
        <taxon>Micrococcales</taxon>
        <taxon>Dermacoccaceae</taxon>
        <taxon>Yimella</taxon>
    </lineage>
</organism>
<comment type="caution">
    <text evidence="10">The sequence shown here is derived from an EMBL/GenBank/DDBJ whole genome shotgun (WGS) entry which is preliminary data.</text>
</comment>
<dbReference type="InterPro" id="IPR032816">
    <property type="entry name" value="VTT_dom"/>
</dbReference>
<feature type="transmembrane region" description="Helical" evidence="8">
    <location>
        <begin position="53"/>
        <end position="74"/>
    </location>
</feature>
<comment type="subcellular location">
    <subcellularLocation>
        <location evidence="1">Cell membrane</location>
        <topology evidence="1">Multi-pass membrane protein</topology>
    </subcellularLocation>
</comment>
<feature type="compositionally biased region" description="Basic and acidic residues" evidence="7">
    <location>
        <begin position="24"/>
        <end position="35"/>
    </location>
</feature>
<feature type="transmembrane region" description="Helical" evidence="8">
    <location>
        <begin position="230"/>
        <end position="248"/>
    </location>
</feature>
<accession>A0A542EIT5</accession>
<dbReference type="PANTHER" id="PTHR42709:SF6">
    <property type="entry name" value="UNDECAPRENYL PHOSPHATE TRANSPORTER A"/>
    <property type="match status" value="1"/>
</dbReference>
<evidence type="ECO:0000256" key="5">
    <source>
        <dbReference type="ARBA" id="ARBA00022989"/>
    </source>
</evidence>
<dbReference type="Pfam" id="PF09335">
    <property type="entry name" value="VTT_dom"/>
    <property type="match status" value="1"/>
</dbReference>
<name>A0A542EIT5_9MICO</name>
<proteinExistence type="inferred from homology"/>
<evidence type="ECO:0000256" key="2">
    <source>
        <dbReference type="ARBA" id="ARBA00010792"/>
    </source>
</evidence>
<keyword evidence="5 8" id="KW-1133">Transmembrane helix</keyword>
<dbReference type="EMBL" id="VFMO01000001">
    <property type="protein sequence ID" value="TQJ15233.1"/>
    <property type="molecule type" value="Genomic_DNA"/>
</dbReference>
<evidence type="ECO:0000256" key="8">
    <source>
        <dbReference type="SAM" id="Phobius"/>
    </source>
</evidence>
<evidence type="ECO:0000256" key="3">
    <source>
        <dbReference type="ARBA" id="ARBA00022475"/>
    </source>
</evidence>
<evidence type="ECO:0000256" key="7">
    <source>
        <dbReference type="SAM" id="MobiDB-lite"/>
    </source>
</evidence>
<dbReference type="Proteomes" id="UP000320806">
    <property type="component" value="Unassembled WGS sequence"/>
</dbReference>
<feature type="region of interest" description="Disordered" evidence="7">
    <location>
        <begin position="1"/>
        <end position="47"/>
    </location>
</feature>
<evidence type="ECO:0000259" key="9">
    <source>
        <dbReference type="Pfam" id="PF09335"/>
    </source>
</evidence>
<dbReference type="OrthoDB" id="3727474at2"/>